<feature type="domain" description="HAMP" evidence="13">
    <location>
        <begin position="108"/>
        <end position="161"/>
    </location>
</feature>
<dbReference type="PRINTS" id="PR00344">
    <property type="entry name" value="BCTRLSENSOR"/>
</dbReference>
<dbReference type="RefSeq" id="WP_187722928.1">
    <property type="nucleotide sequence ID" value="NZ_CP060783.1"/>
</dbReference>
<dbReference type="InterPro" id="IPR003660">
    <property type="entry name" value="HAMP_dom"/>
</dbReference>
<evidence type="ECO:0000256" key="11">
    <source>
        <dbReference type="SAM" id="Phobius"/>
    </source>
</evidence>
<protein>
    <recommendedName>
        <fullName evidence="3">histidine kinase</fullName>
        <ecNumber evidence="3">2.7.13.3</ecNumber>
    </recommendedName>
</protein>
<dbReference type="Gene3D" id="1.10.287.130">
    <property type="match status" value="1"/>
</dbReference>
<dbReference type="PROSITE" id="PS50109">
    <property type="entry name" value="HIS_KIN"/>
    <property type="match status" value="1"/>
</dbReference>
<evidence type="ECO:0000256" key="4">
    <source>
        <dbReference type="ARBA" id="ARBA00022553"/>
    </source>
</evidence>
<dbReference type="PANTHER" id="PTHR45436">
    <property type="entry name" value="SENSOR HISTIDINE KINASE YKOH"/>
    <property type="match status" value="1"/>
</dbReference>
<dbReference type="SUPFAM" id="SSF158472">
    <property type="entry name" value="HAMP domain-like"/>
    <property type="match status" value="1"/>
</dbReference>
<keyword evidence="6 11" id="KW-0812">Transmembrane</keyword>
<dbReference type="PROSITE" id="PS50885">
    <property type="entry name" value="HAMP"/>
    <property type="match status" value="1"/>
</dbReference>
<dbReference type="InterPro" id="IPR036890">
    <property type="entry name" value="HATPase_C_sf"/>
</dbReference>
<evidence type="ECO:0000256" key="5">
    <source>
        <dbReference type="ARBA" id="ARBA00022679"/>
    </source>
</evidence>
<keyword evidence="4" id="KW-0597">Phosphoprotein</keyword>
<evidence type="ECO:0000256" key="6">
    <source>
        <dbReference type="ARBA" id="ARBA00022692"/>
    </source>
</evidence>
<keyword evidence="7" id="KW-0418">Kinase</keyword>
<evidence type="ECO:0000256" key="2">
    <source>
        <dbReference type="ARBA" id="ARBA00004370"/>
    </source>
</evidence>
<dbReference type="GO" id="GO:0000155">
    <property type="term" value="F:phosphorelay sensor kinase activity"/>
    <property type="evidence" value="ECO:0007669"/>
    <property type="project" value="InterPro"/>
</dbReference>
<dbReference type="CDD" id="cd00075">
    <property type="entry name" value="HATPase"/>
    <property type="match status" value="1"/>
</dbReference>
<dbReference type="AlphaFoldDB" id="A0A7H0GFZ9"/>
<dbReference type="SUPFAM" id="SSF55874">
    <property type="entry name" value="ATPase domain of HSP90 chaperone/DNA topoisomerase II/histidine kinase"/>
    <property type="match status" value="1"/>
</dbReference>
<dbReference type="EC" id="2.7.13.3" evidence="3"/>
<evidence type="ECO:0000256" key="1">
    <source>
        <dbReference type="ARBA" id="ARBA00000085"/>
    </source>
</evidence>
<dbReference type="SUPFAM" id="SSF47384">
    <property type="entry name" value="Homodimeric domain of signal transducing histidine kinase"/>
    <property type="match status" value="1"/>
</dbReference>
<dbReference type="GO" id="GO:0005886">
    <property type="term" value="C:plasma membrane"/>
    <property type="evidence" value="ECO:0007669"/>
    <property type="project" value="TreeGrafter"/>
</dbReference>
<dbReference type="Gene3D" id="3.30.565.10">
    <property type="entry name" value="Histidine kinase-like ATPase, C-terminal domain"/>
    <property type="match status" value="1"/>
</dbReference>
<dbReference type="InterPro" id="IPR003661">
    <property type="entry name" value="HisK_dim/P_dom"/>
</dbReference>
<feature type="transmembrane region" description="Helical" evidence="11">
    <location>
        <begin position="12"/>
        <end position="34"/>
    </location>
</feature>
<evidence type="ECO:0000256" key="9">
    <source>
        <dbReference type="ARBA" id="ARBA00023012"/>
    </source>
</evidence>
<dbReference type="Gene3D" id="6.10.340.10">
    <property type="match status" value="1"/>
</dbReference>
<feature type="transmembrane region" description="Helical" evidence="11">
    <location>
        <begin position="86"/>
        <end position="106"/>
    </location>
</feature>
<dbReference type="EMBL" id="CP060783">
    <property type="protein sequence ID" value="QNP47215.1"/>
    <property type="molecule type" value="Genomic_DNA"/>
</dbReference>
<keyword evidence="9" id="KW-0902">Two-component regulatory system</keyword>
<evidence type="ECO:0000259" key="13">
    <source>
        <dbReference type="PROSITE" id="PS50885"/>
    </source>
</evidence>
<dbReference type="InterPro" id="IPR003594">
    <property type="entry name" value="HATPase_dom"/>
</dbReference>
<dbReference type="CDD" id="cd06225">
    <property type="entry name" value="HAMP"/>
    <property type="match status" value="1"/>
</dbReference>
<keyword evidence="8 11" id="KW-1133">Transmembrane helix</keyword>
<dbReference type="InterPro" id="IPR005467">
    <property type="entry name" value="His_kinase_dom"/>
</dbReference>
<accession>A0A7H0GFZ9</accession>
<evidence type="ECO:0000256" key="7">
    <source>
        <dbReference type="ARBA" id="ARBA00022777"/>
    </source>
</evidence>
<proteinExistence type="predicted"/>
<reference evidence="14 15" key="1">
    <citation type="submission" date="2020-08" db="EMBL/GenBank/DDBJ databases">
        <title>Genome sequence of Diaphorobacter aerolatus KACC 16536T.</title>
        <authorList>
            <person name="Hyun D.-W."/>
            <person name="Bae J.-W."/>
        </authorList>
    </citation>
    <scope>NUCLEOTIDE SEQUENCE [LARGE SCALE GENOMIC DNA]</scope>
    <source>
        <strain evidence="14 15">KACC 16536</strain>
    </source>
</reference>
<dbReference type="SMART" id="SM00388">
    <property type="entry name" value="HisKA"/>
    <property type="match status" value="1"/>
</dbReference>
<comment type="subcellular location">
    <subcellularLocation>
        <location evidence="2">Membrane</location>
    </subcellularLocation>
</comment>
<dbReference type="InterPro" id="IPR036097">
    <property type="entry name" value="HisK_dim/P_sf"/>
</dbReference>
<organism evidence="14 15">
    <name type="scientific">Diaphorobacter aerolatus</name>
    <dbReference type="NCBI Taxonomy" id="1288495"/>
    <lineage>
        <taxon>Bacteria</taxon>
        <taxon>Pseudomonadati</taxon>
        <taxon>Pseudomonadota</taxon>
        <taxon>Betaproteobacteria</taxon>
        <taxon>Burkholderiales</taxon>
        <taxon>Comamonadaceae</taxon>
        <taxon>Diaphorobacter</taxon>
    </lineage>
</organism>
<dbReference type="Pfam" id="PF02518">
    <property type="entry name" value="HATPase_c"/>
    <property type="match status" value="1"/>
</dbReference>
<keyword evidence="5" id="KW-0808">Transferase</keyword>
<evidence type="ECO:0000313" key="14">
    <source>
        <dbReference type="EMBL" id="QNP47215.1"/>
    </source>
</evidence>
<keyword evidence="15" id="KW-1185">Reference proteome</keyword>
<dbReference type="Pfam" id="PF00672">
    <property type="entry name" value="HAMP"/>
    <property type="match status" value="1"/>
</dbReference>
<dbReference type="Proteomes" id="UP000516028">
    <property type="component" value="Chromosome"/>
</dbReference>
<dbReference type="SMART" id="SM00304">
    <property type="entry name" value="HAMP"/>
    <property type="match status" value="1"/>
</dbReference>
<evidence type="ECO:0000256" key="8">
    <source>
        <dbReference type="ARBA" id="ARBA00022989"/>
    </source>
</evidence>
<evidence type="ECO:0000313" key="15">
    <source>
        <dbReference type="Proteomes" id="UP000516028"/>
    </source>
</evidence>
<evidence type="ECO:0000256" key="10">
    <source>
        <dbReference type="ARBA" id="ARBA00023136"/>
    </source>
</evidence>
<feature type="domain" description="Histidine kinase" evidence="12">
    <location>
        <begin position="169"/>
        <end position="389"/>
    </location>
</feature>
<dbReference type="PANTHER" id="PTHR45436:SF5">
    <property type="entry name" value="SENSOR HISTIDINE KINASE TRCS"/>
    <property type="match status" value="1"/>
</dbReference>
<dbReference type="InterPro" id="IPR050428">
    <property type="entry name" value="TCS_sensor_his_kinase"/>
</dbReference>
<comment type="catalytic activity">
    <reaction evidence="1">
        <text>ATP + protein L-histidine = ADP + protein N-phospho-L-histidine.</text>
        <dbReference type="EC" id="2.7.13.3"/>
    </reaction>
</comment>
<dbReference type="KEGG" id="daer:H9K75_12530"/>
<dbReference type="InterPro" id="IPR004358">
    <property type="entry name" value="Sig_transdc_His_kin-like_C"/>
</dbReference>
<keyword evidence="10 11" id="KW-0472">Membrane</keyword>
<name>A0A7H0GFZ9_9BURK</name>
<dbReference type="SMART" id="SM00387">
    <property type="entry name" value="HATPase_c"/>
    <property type="match status" value="1"/>
</dbReference>
<sequence length="389" mass="42821">MARGLNRIWVRFGLWIAATVLSTIALLSAGVWAFSSVKYYDFYWRLPDEVRVELDDLNARNLDESPRAMQIYAQYWRGDLLFGEQVSLLIGLIVCLPFGLTVGFWVSRYVTRPLASIVEVAERVKQGDFSARALTDGTRGEMGEVVHTFNKMIDSLEELESERRATAASISHELRTPLAVLKAHLHAVCDGVIVADEAAFQTLLAQTEHLGRLVDDLHTLSMAEAGQISLQKQRLSLGDLVSEALAQMQPQLQAAAMEVELSLPLDESEGDVRADPDRMRQIIFNLVSNAVRHASSGHWLGVSVRSLHEHATGEAWVELAISDAGPGLPKEIIAHPFQRFALAPGKRRREGSGLGLSIVRALTELQGGTVATHPSDRGGTCFILRFAHA</sequence>
<dbReference type="Pfam" id="PF00512">
    <property type="entry name" value="HisKA"/>
    <property type="match status" value="1"/>
</dbReference>
<dbReference type="CDD" id="cd00082">
    <property type="entry name" value="HisKA"/>
    <property type="match status" value="1"/>
</dbReference>
<evidence type="ECO:0000256" key="3">
    <source>
        <dbReference type="ARBA" id="ARBA00012438"/>
    </source>
</evidence>
<gene>
    <name evidence="14" type="ORF">H9K75_12530</name>
</gene>
<evidence type="ECO:0000259" key="12">
    <source>
        <dbReference type="PROSITE" id="PS50109"/>
    </source>
</evidence>